<dbReference type="EnsemblPlants" id="Ma03_t30140.1">
    <property type="protein sequence ID" value="Ma03_p30140.1"/>
    <property type="gene ID" value="Ma03_g30140"/>
</dbReference>
<name>A0A804IHY1_MUSAM</name>
<feature type="compositionally biased region" description="Polar residues" evidence="9">
    <location>
        <begin position="9"/>
        <end position="20"/>
    </location>
</feature>
<feature type="transmembrane region" description="Helical" evidence="10">
    <location>
        <begin position="165"/>
        <end position="185"/>
    </location>
</feature>
<reference evidence="13" key="2">
    <citation type="submission" date="2021-05" db="UniProtKB">
        <authorList>
            <consortium name="EnsemblPlants"/>
        </authorList>
    </citation>
    <scope>IDENTIFICATION</scope>
    <source>
        <strain evidence="13">subsp. malaccensis</strain>
    </source>
</reference>
<keyword evidence="7 10" id="KW-0472">Membrane</keyword>
<gene>
    <name evidence="12" type="ORF">GSMUA_188540.1</name>
</gene>
<sequence length="399" mass="44499">MSMDKHLSTKTPESIQNCSHELSDHRNSNSSHRFSYLTSFPCCRTIPTLAAPLLDTPVIKEPNEHSTKASRRSYSAPSIFTCIKESQALALDAEPADSPTTRSPWIVRQAIVGAILYISVGIIVFMVRQGSFKGHRTFPLVDGLYFAIVSMCTIGYGDIVPHTSFTKLFTCAFILVGFGFVDVLLNGLLTYVLDKQEAVLLSAVDESRRNVIFRTYVMDMRKGRMRVRMKVGLALCVVICCVAVGTVMVHVLEGLAWLDSFYLSVTSVTTVGYGDYTFLTMKGRLFASVWLLVSTLAVAKAFLYLTELRIEKRNRRTAEWVLKRKMTAGDLMAADLDNNGSISKSEFVIYKLKEMGKISEKDIMLICNQFDELNAGKCGKITLSDLVQESPLTNPWKNS</sequence>
<evidence type="ECO:0000256" key="2">
    <source>
        <dbReference type="ARBA" id="ARBA00010159"/>
    </source>
</evidence>
<feature type="transmembrane region" description="Helical" evidence="10">
    <location>
        <begin position="139"/>
        <end position="159"/>
    </location>
</feature>
<dbReference type="GO" id="GO:0009705">
    <property type="term" value="C:plant-type vacuole membrane"/>
    <property type="evidence" value="ECO:0000318"/>
    <property type="project" value="GO_Central"/>
</dbReference>
<keyword evidence="6" id="KW-0406">Ion transport</keyword>
<reference evidence="12" key="1">
    <citation type="submission" date="2021-03" db="EMBL/GenBank/DDBJ databases">
        <authorList>
            <consortium name="Genoscope - CEA"/>
            <person name="William W."/>
        </authorList>
    </citation>
    <scope>NUCLEOTIDE SEQUENCE</scope>
    <source>
        <strain evidence="12">Doubled-haploid Pahang</strain>
    </source>
</reference>
<keyword evidence="4 10" id="KW-0812">Transmembrane</keyword>
<dbReference type="InterPro" id="IPR003280">
    <property type="entry name" value="2pore_dom_K_chnl"/>
</dbReference>
<dbReference type="FunFam" id="1.10.287.70:FF:000167">
    <property type="entry name" value="Two-pore potassium channel 2-like"/>
    <property type="match status" value="1"/>
</dbReference>
<feature type="transmembrane region" description="Helical" evidence="10">
    <location>
        <begin position="285"/>
        <end position="306"/>
    </location>
</feature>
<dbReference type="Pfam" id="PF07885">
    <property type="entry name" value="Ion_trans_2"/>
    <property type="match status" value="2"/>
</dbReference>
<dbReference type="FunCoup" id="A0A804IHY1">
    <property type="interactions" value="2108"/>
</dbReference>
<evidence type="ECO:0000256" key="3">
    <source>
        <dbReference type="ARBA" id="ARBA00022448"/>
    </source>
</evidence>
<dbReference type="Gene3D" id="1.10.287.70">
    <property type="match status" value="2"/>
</dbReference>
<keyword evidence="3" id="KW-0813">Transport</keyword>
<feature type="region of interest" description="Disordered" evidence="9">
    <location>
        <begin position="1"/>
        <end position="29"/>
    </location>
</feature>
<feature type="domain" description="Potassium channel" evidence="11">
    <location>
        <begin position="237"/>
        <end position="306"/>
    </location>
</feature>
<evidence type="ECO:0000256" key="4">
    <source>
        <dbReference type="ARBA" id="ARBA00022692"/>
    </source>
</evidence>
<protein>
    <submittedName>
        <fullName evidence="12">(wild Malaysian banana) hypothetical protein</fullName>
    </submittedName>
</protein>
<evidence type="ECO:0000256" key="10">
    <source>
        <dbReference type="SAM" id="Phobius"/>
    </source>
</evidence>
<dbReference type="GO" id="GO:0022841">
    <property type="term" value="F:potassium ion leak channel activity"/>
    <property type="evidence" value="ECO:0000318"/>
    <property type="project" value="GO_Central"/>
</dbReference>
<dbReference type="OMA" id="NEQSHAA"/>
<evidence type="ECO:0000259" key="11">
    <source>
        <dbReference type="Pfam" id="PF07885"/>
    </source>
</evidence>
<dbReference type="PANTHER" id="PTHR11003:SF303">
    <property type="entry name" value="OS01G0696100 PROTEIN"/>
    <property type="match status" value="1"/>
</dbReference>
<evidence type="ECO:0000256" key="1">
    <source>
        <dbReference type="ARBA" id="ARBA00004141"/>
    </source>
</evidence>
<evidence type="ECO:0000256" key="9">
    <source>
        <dbReference type="SAM" id="MobiDB-lite"/>
    </source>
</evidence>
<keyword evidence="14" id="KW-1185">Reference proteome</keyword>
<dbReference type="GO" id="GO:0015271">
    <property type="term" value="F:outward rectifier potassium channel activity"/>
    <property type="evidence" value="ECO:0000318"/>
    <property type="project" value="GO_Central"/>
</dbReference>
<dbReference type="GO" id="GO:0005886">
    <property type="term" value="C:plasma membrane"/>
    <property type="evidence" value="ECO:0000318"/>
    <property type="project" value="GO_Central"/>
</dbReference>
<organism evidence="13 14">
    <name type="scientific">Musa acuminata subsp. malaccensis</name>
    <name type="common">Wild banana</name>
    <name type="synonym">Musa malaccensis</name>
    <dbReference type="NCBI Taxonomy" id="214687"/>
    <lineage>
        <taxon>Eukaryota</taxon>
        <taxon>Viridiplantae</taxon>
        <taxon>Streptophyta</taxon>
        <taxon>Embryophyta</taxon>
        <taxon>Tracheophyta</taxon>
        <taxon>Spermatophyta</taxon>
        <taxon>Magnoliopsida</taxon>
        <taxon>Liliopsida</taxon>
        <taxon>Zingiberales</taxon>
        <taxon>Musaceae</taxon>
        <taxon>Musa</taxon>
    </lineage>
</organism>
<evidence type="ECO:0000313" key="12">
    <source>
        <dbReference type="EMBL" id="CAG1851712.1"/>
    </source>
</evidence>
<evidence type="ECO:0000256" key="8">
    <source>
        <dbReference type="ARBA" id="ARBA00023303"/>
    </source>
</evidence>
<evidence type="ECO:0000256" key="6">
    <source>
        <dbReference type="ARBA" id="ARBA00023065"/>
    </source>
</evidence>
<accession>A0A804IHY1</accession>
<proteinExistence type="inferred from homology"/>
<keyword evidence="5 10" id="KW-1133">Transmembrane helix</keyword>
<dbReference type="OrthoDB" id="415460at2759"/>
<evidence type="ECO:0000313" key="13">
    <source>
        <dbReference type="EnsemblPlants" id="Ma03_p30140.1"/>
    </source>
</evidence>
<dbReference type="AlphaFoldDB" id="A0A804IHY1"/>
<dbReference type="PROSITE" id="PS00018">
    <property type="entry name" value="EF_HAND_1"/>
    <property type="match status" value="1"/>
</dbReference>
<evidence type="ECO:0000256" key="5">
    <source>
        <dbReference type="ARBA" id="ARBA00022989"/>
    </source>
</evidence>
<keyword evidence="8" id="KW-0407">Ion channel</keyword>
<dbReference type="Gramene" id="Ma03_t30140.1">
    <property type="protein sequence ID" value="Ma03_p30140.1"/>
    <property type="gene ID" value="Ma03_g30140"/>
</dbReference>
<dbReference type="SUPFAM" id="SSF81324">
    <property type="entry name" value="Voltage-gated potassium channels"/>
    <property type="match status" value="2"/>
</dbReference>
<dbReference type="InterPro" id="IPR013099">
    <property type="entry name" value="K_chnl_dom"/>
</dbReference>
<dbReference type="PANTHER" id="PTHR11003">
    <property type="entry name" value="POTASSIUM CHANNEL, SUBFAMILY K"/>
    <property type="match status" value="1"/>
</dbReference>
<dbReference type="EMBL" id="HG996468">
    <property type="protein sequence ID" value="CAG1851712.1"/>
    <property type="molecule type" value="Genomic_DNA"/>
</dbReference>
<dbReference type="Proteomes" id="UP000012960">
    <property type="component" value="Unplaced"/>
</dbReference>
<evidence type="ECO:0000256" key="7">
    <source>
        <dbReference type="ARBA" id="ARBA00023136"/>
    </source>
</evidence>
<comment type="similarity">
    <text evidence="2">Belongs to the two pore domain potassium channel (TC 1.A.1.7) family.</text>
</comment>
<feature type="transmembrane region" description="Helical" evidence="10">
    <location>
        <begin position="231"/>
        <end position="252"/>
    </location>
</feature>
<dbReference type="GO" id="GO:0071805">
    <property type="term" value="P:potassium ion transmembrane transport"/>
    <property type="evidence" value="ECO:0000318"/>
    <property type="project" value="GO_Central"/>
</dbReference>
<feature type="domain" description="Potassium channel" evidence="11">
    <location>
        <begin position="115"/>
        <end position="191"/>
    </location>
</feature>
<comment type="subcellular location">
    <subcellularLocation>
        <location evidence="1">Membrane</location>
        <topology evidence="1">Multi-pass membrane protein</topology>
    </subcellularLocation>
</comment>
<dbReference type="InterPro" id="IPR018247">
    <property type="entry name" value="EF_Hand_1_Ca_BS"/>
</dbReference>
<dbReference type="FunFam" id="1.10.287.70:FF:000138">
    <property type="entry name" value="Two-pore potassium channel 2-like"/>
    <property type="match status" value="1"/>
</dbReference>
<dbReference type="PRINTS" id="PR01333">
    <property type="entry name" value="2POREKCHANEL"/>
</dbReference>
<feature type="transmembrane region" description="Helical" evidence="10">
    <location>
        <begin position="105"/>
        <end position="127"/>
    </location>
</feature>
<evidence type="ECO:0000313" key="14">
    <source>
        <dbReference type="Proteomes" id="UP000012960"/>
    </source>
</evidence>